<dbReference type="OrthoDB" id="5563084at2759"/>
<reference evidence="2 3" key="1">
    <citation type="journal article" date="2016" name="Mol. Biol. Evol.">
        <title>Genome-Wide Survey of Gut Fungi (Harpellales) Reveals the First Horizontally Transferred Ubiquitin Gene from a Mosquito Host.</title>
        <authorList>
            <person name="Wang Y."/>
            <person name="White M.M."/>
            <person name="Kvist S."/>
            <person name="Moncalvo J.M."/>
        </authorList>
    </citation>
    <scope>NUCLEOTIDE SEQUENCE [LARGE SCALE GENOMIC DNA]</scope>
    <source>
        <strain evidence="2 3">ALG-7-W6</strain>
    </source>
</reference>
<dbReference type="Proteomes" id="UP000187455">
    <property type="component" value="Unassembled WGS sequence"/>
</dbReference>
<evidence type="ECO:0000259" key="1">
    <source>
        <dbReference type="Pfam" id="PF00078"/>
    </source>
</evidence>
<name>A0A1R0H5H0_9FUNG</name>
<proteinExistence type="predicted"/>
<keyword evidence="3" id="KW-1185">Reference proteome</keyword>
<sequence>MDGVYVPSLGKNVPGLLFADDAVVISNTPESLQNSLNLLSNWANTWEMKINSSKCGILRIGSKINSPFTAQNQNIEIFKNKIILDTYLMMIGRRHPTSKK</sequence>
<gene>
    <name evidence="2" type="ORF">AYI68_g1410</name>
</gene>
<comment type="caution">
    <text evidence="2">The sequence shown here is derived from an EMBL/GenBank/DDBJ whole genome shotgun (WGS) entry which is preliminary data.</text>
</comment>
<organism evidence="2 3">
    <name type="scientific">Smittium mucronatum</name>
    <dbReference type="NCBI Taxonomy" id="133383"/>
    <lineage>
        <taxon>Eukaryota</taxon>
        <taxon>Fungi</taxon>
        <taxon>Fungi incertae sedis</taxon>
        <taxon>Zoopagomycota</taxon>
        <taxon>Kickxellomycotina</taxon>
        <taxon>Harpellomycetes</taxon>
        <taxon>Harpellales</taxon>
        <taxon>Legeriomycetaceae</taxon>
        <taxon>Smittium</taxon>
    </lineage>
</organism>
<dbReference type="InterPro" id="IPR000477">
    <property type="entry name" value="RT_dom"/>
</dbReference>
<dbReference type="AlphaFoldDB" id="A0A1R0H5H0"/>
<feature type="domain" description="Reverse transcriptase" evidence="1">
    <location>
        <begin position="15"/>
        <end position="59"/>
    </location>
</feature>
<protein>
    <recommendedName>
        <fullName evidence="1">Reverse transcriptase domain-containing protein</fullName>
    </recommendedName>
</protein>
<accession>A0A1R0H5H0</accession>
<dbReference type="STRING" id="133383.A0A1R0H5H0"/>
<evidence type="ECO:0000313" key="3">
    <source>
        <dbReference type="Proteomes" id="UP000187455"/>
    </source>
</evidence>
<dbReference type="EMBL" id="LSSL01000501">
    <property type="protein sequence ID" value="OLY84425.1"/>
    <property type="molecule type" value="Genomic_DNA"/>
</dbReference>
<evidence type="ECO:0000313" key="2">
    <source>
        <dbReference type="EMBL" id="OLY84425.1"/>
    </source>
</evidence>
<dbReference type="Pfam" id="PF00078">
    <property type="entry name" value="RVT_1"/>
    <property type="match status" value="1"/>
</dbReference>